<protein>
    <submittedName>
        <fullName evidence="4">Uncharacterized protein</fullName>
    </submittedName>
</protein>
<evidence type="ECO:0000259" key="3">
    <source>
        <dbReference type="Pfam" id="PF20275"/>
    </source>
</evidence>
<feature type="domain" description="DUF2326" evidence="2">
    <location>
        <begin position="443"/>
        <end position="580"/>
    </location>
</feature>
<dbReference type="Gene3D" id="3.40.50.300">
    <property type="entry name" value="P-loop containing nucleotide triphosphate hydrolases"/>
    <property type="match status" value="1"/>
</dbReference>
<dbReference type="Pfam" id="PF20275">
    <property type="entry name" value="CTD10"/>
    <property type="match status" value="1"/>
</dbReference>
<accession>A0A255G1E4</accession>
<feature type="domain" description="ABC-three component systems C-terminal" evidence="3">
    <location>
        <begin position="274"/>
        <end position="398"/>
    </location>
</feature>
<keyword evidence="5" id="KW-1185">Reference proteome</keyword>
<dbReference type="OrthoDB" id="7314834at2"/>
<sequence length="581" mass="64670">MFLSFLGSSDSRFKSLEFTSGLNILVADRTESSAQGDSRNSVGKTSFIKILRYVMGGDLPPEFKTPELAGHSFYVRLSLPSPDGAAEEEVTVTRPVSPTTRVQISGWSVVTERQPIPVEEWRALQAQHLFHIPEDSARPTPGQLWGQLVRTFFGTPTKVYQVEADWESGVRIGHLLGLSPEILAKSGELDQLTKQGKAIRKAVKEGALTHLTLDEPKLRAQLANVRRQRDRAQESLSIFKVDEQYAEHQREADRLTASIQRLNDEGLALQRRSREIETALRDEVDPAEDEALKAKLTRVYNELGVVLPELVARRFDEVSEFHHSVIRNRRSFLQQELEAAAARLDAIDTERRTRDVERSEILRLLSETVALDTFLAVQRDLAKLEADVADLERRVEAAASISQINDRLKLKTAELVTSVRAELHERSSSLDEAIALFDELGSEIYTDREATLLVAPTEKGILKVTPQVSGDASTGVRSVETFMFDTTCLITAIKNSRAPGILVHDSHLFDAIDGRQIASCLNIGARLAEQHSFQYIVTLNSDFIDLVEAQSDGAFDAGPYIMSTRLTDATDDGGLFGFRFS</sequence>
<dbReference type="InterPro" id="IPR046919">
    <property type="entry name" value="ABC-3C_CTD10"/>
</dbReference>
<reference evidence="4 5" key="1">
    <citation type="submission" date="2017-07" db="EMBL/GenBank/DDBJ databases">
        <title>Draft whole genome sequences of clinical Proprionibacteriaceae strains.</title>
        <authorList>
            <person name="Bernier A.-M."/>
            <person name="Bernard K."/>
            <person name="Domingo M.-C."/>
        </authorList>
    </citation>
    <scope>NUCLEOTIDE SEQUENCE [LARGE SCALE GENOMIC DNA]</scope>
    <source>
        <strain evidence="4 5">NML 030167</strain>
    </source>
</reference>
<dbReference type="InterPro" id="IPR018760">
    <property type="entry name" value="DUF2326"/>
</dbReference>
<dbReference type="AlphaFoldDB" id="A0A255G1E4"/>
<evidence type="ECO:0000256" key="1">
    <source>
        <dbReference type="SAM" id="Coils"/>
    </source>
</evidence>
<gene>
    <name evidence="4" type="ORF">CGZ94_21345</name>
</gene>
<dbReference type="Proteomes" id="UP000215896">
    <property type="component" value="Unassembled WGS sequence"/>
</dbReference>
<feature type="coiled-coil region" evidence="1">
    <location>
        <begin position="245"/>
        <end position="272"/>
    </location>
</feature>
<evidence type="ECO:0000313" key="5">
    <source>
        <dbReference type="Proteomes" id="UP000215896"/>
    </source>
</evidence>
<feature type="coiled-coil region" evidence="1">
    <location>
        <begin position="374"/>
        <end position="401"/>
    </location>
</feature>
<dbReference type="RefSeq" id="WP_094407376.1">
    <property type="nucleotide sequence ID" value="NZ_NMVO01000019.1"/>
</dbReference>
<dbReference type="Pfam" id="PF10088">
    <property type="entry name" value="DUF2326"/>
    <property type="match status" value="1"/>
</dbReference>
<comment type="caution">
    <text evidence="4">The sequence shown here is derived from an EMBL/GenBank/DDBJ whole genome shotgun (WGS) entry which is preliminary data.</text>
</comment>
<evidence type="ECO:0000259" key="2">
    <source>
        <dbReference type="Pfam" id="PF10088"/>
    </source>
</evidence>
<organism evidence="4 5">
    <name type="scientific">Enemella evansiae</name>
    <dbReference type="NCBI Taxonomy" id="2016499"/>
    <lineage>
        <taxon>Bacteria</taxon>
        <taxon>Bacillati</taxon>
        <taxon>Actinomycetota</taxon>
        <taxon>Actinomycetes</taxon>
        <taxon>Propionibacteriales</taxon>
        <taxon>Propionibacteriaceae</taxon>
        <taxon>Enemella</taxon>
    </lineage>
</organism>
<proteinExistence type="predicted"/>
<name>A0A255G1E4_9ACTN</name>
<evidence type="ECO:0000313" key="4">
    <source>
        <dbReference type="EMBL" id="OYO07993.1"/>
    </source>
</evidence>
<keyword evidence="1" id="KW-0175">Coiled coil</keyword>
<dbReference type="EMBL" id="NMVO01000019">
    <property type="protein sequence ID" value="OYO07993.1"/>
    <property type="molecule type" value="Genomic_DNA"/>
</dbReference>
<dbReference type="InterPro" id="IPR027417">
    <property type="entry name" value="P-loop_NTPase"/>
</dbReference>